<gene>
    <name evidence="1" type="ORF">MED217_04422</name>
</gene>
<keyword evidence="1" id="KW-0689">Ribosomal protein</keyword>
<comment type="caution">
    <text evidence="1">The sequence shown here is derived from an EMBL/GenBank/DDBJ whole genome shotgun (WGS) entry which is preliminary data.</text>
</comment>
<evidence type="ECO:0000313" key="2">
    <source>
        <dbReference type="Proteomes" id="UP000001601"/>
    </source>
</evidence>
<dbReference type="AlphaFoldDB" id="A3XJN0"/>
<name>A3XJN0_LEEBM</name>
<dbReference type="HOGENOM" id="CLU_2666584_0_0_10"/>
<sequence>MLLLILPNAEVFKTLEARVAALLIPSEFKIDEALKAPILLDDGKELCGEAKINTYLDSLENFTKQWYACRCDMFP</sequence>
<reference evidence="1 2" key="1">
    <citation type="journal article" date="2007" name="Nature">
        <title>Light stimulates growth of proteorhodopsin-containing marine Flavobacteria.</title>
        <authorList>
            <person name="Gomez-Consarnau L."/>
            <person name="Gonzalez J.M."/>
            <person name="Coll-Llado M."/>
            <person name="Gourdon P."/>
            <person name="Pascher T."/>
            <person name="Neutze R."/>
            <person name="Pedros-Alio C."/>
            <person name="Pinhassi J."/>
        </authorList>
    </citation>
    <scope>NUCLEOTIDE SEQUENCE [LARGE SCALE GENOMIC DNA]</scope>
    <source>
        <strain evidence="1 2">MED217</strain>
    </source>
</reference>
<dbReference type="GO" id="GO:0032259">
    <property type="term" value="P:methylation"/>
    <property type="evidence" value="ECO:0007669"/>
    <property type="project" value="UniProtKB-KW"/>
</dbReference>
<dbReference type="GO" id="GO:0008168">
    <property type="term" value="F:methyltransferase activity"/>
    <property type="evidence" value="ECO:0007669"/>
    <property type="project" value="UniProtKB-KW"/>
</dbReference>
<dbReference type="Proteomes" id="UP000001601">
    <property type="component" value="Unassembled WGS sequence"/>
</dbReference>
<organism evidence="1 2">
    <name type="scientific">Leeuwenhoekiella blandensis (strain CECT 7118 / CCUG 51940 / KCTC 22103 / MED217)</name>
    <name type="common">Flavobacterium sp. (strain MED217)</name>
    <dbReference type="NCBI Taxonomy" id="398720"/>
    <lineage>
        <taxon>Bacteria</taxon>
        <taxon>Pseudomonadati</taxon>
        <taxon>Bacteroidota</taxon>
        <taxon>Flavobacteriia</taxon>
        <taxon>Flavobacteriales</taxon>
        <taxon>Flavobacteriaceae</taxon>
        <taxon>Leeuwenhoekiella</taxon>
    </lineage>
</organism>
<accession>A3XJN0</accession>
<keyword evidence="1" id="KW-0687">Ribonucleoprotein</keyword>
<dbReference type="eggNOG" id="ENOG5030RZD">
    <property type="taxonomic scope" value="Bacteria"/>
</dbReference>
<keyword evidence="1" id="KW-0489">Methyltransferase</keyword>
<dbReference type="EMBL" id="AANC01000002">
    <property type="protein sequence ID" value="EAQ50246.1"/>
    <property type="molecule type" value="Genomic_DNA"/>
</dbReference>
<proteinExistence type="predicted"/>
<evidence type="ECO:0000313" key="1">
    <source>
        <dbReference type="EMBL" id="EAQ50246.1"/>
    </source>
</evidence>
<keyword evidence="1" id="KW-0808">Transferase</keyword>
<dbReference type="GO" id="GO:0005840">
    <property type="term" value="C:ribosome"/>
    <property type="evidence" value="ECO:0007669"/>
    <property type="project" value="UniProtKB-KW"/>
</dbReference>
<protein>
    <submittedName>
        <fullName evidence="1">Ribosomal protein L11 methyltransferase</fullName>
        <ecNumber evidence="1">2.1.1.-</ecNumber>
    </submittedName>
</protein>
<dbReference type="STRING" id="398720.MED217_04422"/>
<dbReference type="RefSeq" id="WP_009779273.1">
    <property type="nucleotide sequence ID" value="NZ_CH672395.1"/>
</dbReference>
<keyword evidence="2" id="KW-1185">Reference proteome</keyword>
<dbReference type="EC" id="2.1.1.-" evidence="1"/>
<dbReference type="OrthoDB" id="1452621at2"/>